<name>A0A0E9TZ28_ANGAN</name>
<proteinExistence type="predicted"/>
<sequence length="36" mass="4071">MQNVRSIHLHITTMPVSFTVLNLSVFKVLSVQDVCI</sequence>
<organism evidence="1">
    <name type="scientific">Anguilla anguilla</name>
    <name type="common">European freshwater eel</name>
    <name type="synonym">Muraena anguilla</name>
    <dbReference type="NCBI Taxonomy" id="7936"/>
    <lineage>
        <taxon>Eukaryota</taxon>
        <taxon>Metazoa</taxon>
        <taxon>Chordata</taxon>
        <taxon>Craniata</taxon>
        <taxon>Vertebrata</taxon>
        <taxon>Euteleostomi</taxon>
        <taxon>Actinopterygii</taxon>
        <taxon>Neopterygii</taxon>
        <taxon>Teleostei</taxon>
        <taxon>Anguilliformes</taxon>
        <taxon>Anguillidae</taxon>
        <taxon>Anguilla</taxon>
    </lineage>
</organism>
<dbReference type="AlphaFoldDB" id="A0A0E9TZ28"/>
<reference evidence="1" key="1">
    <citation type="submission" date="2014-11" db="EMBL/GenBank/DDBJ databases">
        <authorList>
            <person name="Amaro Gonzalez C."/>
        </authorList>
    </citation>
    <scope>NUCLEOTIDE SEQUENCE</scope>
</reference>
<evidence type="ECO:0000313" key="1">
    <source>
        <dbReference type="EMBL" id="JAH58776.1"/>
    </source>
</evidence>
<accession>A0A0E9TZ28</accession>
<protein>
    <submittedName>
        <fullName evidence="1">Uncharacterized protein</fullName>
    </submittedName>
</protein>
<reference evidence="1" key="2">
    <citation type="journal article" date="2015" name="Fish Shellfish Immunol.">
        <title>Early steps in the European eel (Anguilla anguilla)-Vibrio vulnificus interaction in the gills: Role of the RtxA13 toxin.</title>
        <authorList>
            <person name="Callol A."/>
            <person name="Pajuelo D."/>
            <person name="Ebbesson L."/>
            <person name="Teles M."/>
            <person name="MacKenzie S."/>
            <person name="Amaro C."/>
        </authorList>
    </citation>
    <scope>NUCLEOTIDE SEQUENCE</scope>
</reference>
<dbReference type="EMBL" id="GBXM01049801">
    <property type="protein sequence ID" value="JAH58776.1"/>
    <property type="molecule type" value="Transcribed_RNA"/>
</dbReference>